<dbReference type="Proteomes" id="UP001017257">
    <property type="component" value="Chromosome"/>
</dbReference>
<proteinExistence type="predicted"/>
<evidence type="ECO:0000313" key="3">
    <source>
        <dbReference type="EMBL" id="UVF18452.1"/>
    </source>
</evidence>
<sequence>MLRDATSLESSISTFVRVLKEAEKLAFGDDLSKWAGAILWVIANEGPKNLTEIANQLETSKGVLHAHVQSLRAKGYLVEERGSHGSVLLSLAPQLEAEVHGRVSSVLATLERVFSILTEEERELLATIVERLHTETVSVQADTQRDVVKDTEQSQTAHHRLARERRAERKQVHTPNMFAAEQVDIELSFHNGTKLLLRQRADTREGEPS</sequence>
<evidence type="ECO:0000313" key="4">
    <source>
        <dbReference type="Proteomes" id="UP001017257"/>
    </source>
</evidence>
<dbReference type="Gene3D" id="1.10.10.10">
    <property type="entry name" value="Winged helix-like DNA-binding domain superfamily/Winged helix DNA-binding domain"/>
    <property type="match status" value="1"/>
</dbReference>
<name>A0ABY5RNU1_9HYPH</name>
<dbReference type="SUPFAM" id="SSF46785">
    <property type="entry name" value="Winged helix' DNA-binding domain"/>
    <property type="match status" value="1"/>
</dbReference>
<dbReference type="InterPro" id="IPR036390">
    <property type="entry name" value="WH_DNA-bd_sf"/>
</dbReference>
<gene>
    <name evidence="3" type="ORF">HPT29_018440</name>
</gene>
<protein>
    <submittedName>
        <fullName evidence="3">MarR family winged helix-turn-helix transcriptional regulator</fullName>
    </submittedName>
</protein>
<organism evidence="3 4">
    <name type="scientific">Microvirga terrae</name>
    <dbReference type="NCBI Taxonomy" id="2740529"/>
    <lineage>
        <taxon>Bacteria</taxon>
        <taxon>Pseudomonadati</taxon>
        <taxon>Pseudomonadota</taxon>
        <taxon>Alphaproteobacteria</taxon>
        <taxon>Hyphomicrobiales</taxon>
        <taxon>Methylobacteriaceae</taxon>
        <taxon>Microvirga</taxon>
    </lineage>
</organism>
<keyword evidence="4" id="KW-1185">Reference proteome</keyword>
<dbReference type="InterPro" id="IPR036388">
    <property type="entry name" value="WH-like_DNA-bd_sf"/>
</dbReference>
<feature type="region of interest" description="Disordered" evidence="1">
    <location>
        <begin position="143"/>
        <end position="171"/>
    </location>
</feature>
<feature type="domain" description="HTH marR-type" evidence="2">
    <location>
        <begin position="32"/>
        <end position="81"/>
    </location>
</feature>
<dbReference type="InterPro" id="IPR000835">
    <property type="entry name" value="HTH_MarR-typ"/>
</dbReference>
<feature type="compositionally biased region" description="Basic and acidic residues" evidence="1">
    <location>
        <begin position="143"/>
        <end position="152"/>
    </location>
</feature>
<reference evidence="3" key="1">
    <citation type="submission" date="2022-08" db="EMBL/GenBank/DDBJ databases">
        <title>Microvirga terrae sp. nov., isolated from soil.</title>
        <authorList>
            <person name="Kim K.H."/>
            <person name="Seo Y.L."/>
            <person name="Kim J.M."/>
            <person name="Lee J.K."/>
            <person name="Han D.M."/>
            <person name="Jeon C.O."/>
        </authorList>
    </citation>
    <scope>NUCLEOTIDE SEQUENCE</scope>
    <source>
        <strain evidence="3">R24</strain>
    </source>
</reference>
<dbReference type="Pfam" id="PF12802">
    <property type="entry name" value="MarR_2"/>
    <property type="match status" value="1"/>
</dbReference>
<dbReference type="RefSeq" id="WP_173947946.1">
    <property type="nucleotide sequence ID" value="NZ_CP102845.1"/>
</dbReference>
<accession>A0ABY5RNU1</accession>
<evidence type="ECO:0000256" key="1">
    <source>
        <dbReference type="SAM" id="MobiDB-lite"/>
    </source>
</evidence>
<dbReference type="EMBL" id="CP102845">
    <property type="protein sequence ID" value="UVF18452.1"/>
    <property type="molecule type" value="Genomic_DNA"/>
</dbReference>
<evidence type="ECO:0000259" key="2">
    <source>
        <dbReference type="Pfam" id="PF12802"/>
    </source>
</evidence>